<evidence type="ECO:0000256" key="5">
    <source>
        <dbReference type="ARBA" id="ARBA00022695"/>
    </source>
</evidence>
<feature type="compositionally biased region" description="Basic and acidic residues" evidence="21">
    <location>
        <begin position="15"/>
        <end position="25"/>
    </location>
</feature>
<dbReference type="CDD" id="cd04862">
    <property type="entry name" value="PaeLigD_Pol_like"/>
    <property type="match status" value="1"/>
</dbReference>
<accession>A0ABV6CVC2</accession>
<dbReference type="PROSITE" id="PS50160">
    <property type="entry name" value="DNA_LIGASE_A3"/>
    <property type="match status" value="1"/>
</dbReference>
<feature type="region of interest" description="Disordered" evidence="21">
    <location>
        <begin position="1"/>
        <end position="40"/>
    </location>
</feature>
<name>A0ABV6CVC2_9SPHN</name>
<dbReference type="Pfam" id="PF04679">
    <property type="entry name" value="DNA_ligase_A_C"/>
    <property type="match status" value="1"/>
</dbReference>
<evidence type="ECO:0000256" key="8">
    <source>
        <dbReference type="ARBA" id="ARBA00022741"/>
    </source>
</evidence>
<evidence type="ECO:0000256" key="10">
    <source>
        <dbReference type="ARBA" id="ARBA00022801"/>
    </source>
</evidence>
<evidence type="ECO:0000256" key="19">
    <source>
        <dbReference type="ARBA" id="ARBA00029943"/>
    </source>
</evidence>
<proteinExistence type="predicted"/>
<feature type="compositionally biased region" description="Polar residues" evidence="21">
    <location>
        <begin position="30"/>
        <end position="40"/>
    </location>
</feature>
<dbReference type="EC" id="6.5.1.1" evidence="2"/>
<sequence>MSKAAPSGEDLLAEYNRKRDFKKTAEPSGQRASTQGGNSFVVQKHAARRLHWDFRLEVDGVLKSWAVTKGPSSDPEDKRLAVRTEDHPLAYGGFEGLIPQGEYGGGTVMLWDRGTWAPIEGKSAKDLEHGHLHFTLQGERMNGEWLLVRMKGRPGEKRENWLLRKVKDAHAGTGDTLVEQGLTSVLTGRTMAEIEADVAGTHALEGKTGDAFETVMEQAAAHTGSKARARSKARSGRKTSGKPPAFRPVQLATLVDAVPAGNLWMHEIKFDGYRALVSAAGSAVAVYTRSGHDWTDKFRPFAAHMAALDLPPCLIDGEVIARDKNGNPDFSSLQSVLKRGHGSQGEKDALEFHAFDLLELDGEDLTQLPNIERKERLEALLAQAQPPIFVADHVIGAGEKLFEAMCAAGQEGIIAKRVDAAYSHRRTKSWVKVKCTRRQEFVIVGWAKSRAQGRPFSSLLLGQYEGDTLVYRGKVGTGFDADSLADLAARLDTLQRKSAPLEVDRVEARGATWVTPRLVAEIAFAELTAEGRVRHGSFLGLRGDKPAKAVKAEQPEAAPVAEIDVKISSRERVIFPDSGETKGDLADYYAAISPLMLPFAANRPISLVRCPQGRAKKCFFQKHDSGTFGDYVHHVPITEKDGGTEDYLYVDDAGGLLACVQMGTIEFHGWGAKAEAVEQPDRMIFDLDPDEGLDFEHCVRGAQDIRARLADLGLVSFAMLSGGKGVHVVVPLRRGESWDTHKDFSRRFAEALSLAEPDRYVATMSKAKRKGRIFIDWLRNQRGATAVLPYSARARAGAPVAVPIDWDELDDLENAHPYSIKDADTLLNRARDLRGWGFADQALPAV</sequence>
<keyword evidence="8" id="KW-0547">Nucleotide-binding</keyword>
<keyword evidence="5" id="KW-0548">Nucleotidyltransferase</keyword>
<evidence type="ECO:0000256" key="7">
    <source>
        <dbReference type="ARBA" id="ARBA00022723"/>
    </source>
</evidence>
<feature type="compositionally biased region" description="Basic residues" evidence="21">
    <location>
        <begin position="225"/>
        <end position="240"/>
    </location>
</feature>
<dbReference type="CDD" id="cd07906">
    <property type="entry name" value="Adenylation_DNA_ligase_LigD_LigC"/>
    <property type="match status" value="1"/>
</dbReference>
<keyword evidence="18" id="KW-0511">Multifunctional enzyme</keyword>
<evidence type="ECO:0000256" key="18">
    <source>
        <dbReference type="ARBA" id="ARBA00023268"/>
    </source>
</evidence>
<organism evidence="23 24">
    <name type="scientific">Novosphingobium soli</name>
    <dbReference type="NCBI Taxonomy" id="574956"/>
    <lineage>
        <taxon>Bacteria</taxon>
        <taxon>Pseudomonadati</taxon>
        <taxon>Pseudomonadota</taxon>
        <taxon>Alphaproteobacteria</taxon>
        <taxon>Sphingomonadales</taxon>
        <taxon>Sphingomonadaceae</taxon>
        <taxon>Novosphingobium</taxon>
    </lineage>
</organism>
<keyword evidence="13" id="KW-0239">DNA-directed DNA polymerase</keyword>
<dbReference type="InterPro" id="IPR014143">
    <property type="entry name" value="NHEJ_ligase_prk"/>
</dbReference>
<evidence type="ECO:0000256" key="4">
    <source>
        <dbReference type="ARBA" id="ARBA00022679"/>
    </source>
</evidence>
<evidence type="ECO:0000256" key="3">
    <source>
        <dbReference type="ARBA" id="ARBA00022598"/>
    </source>
</evidence>
<comment type="caution">
    <text evidence="23">The sequence shown here is derived from an EMBL/GenBank/DDBJ whole genome shotgun (WGS) entry which is preliminary data.</text>
</comment>
<dbReference type="PANTHER" id="PTHR42705:SF2">
    <property type="entry name" value="BIFUNCTIONAL NON-HOMOLOGOUS END JOINING PROTEIN LIGD"/>
    <property type="match status" value="1"/>
</dbReference>
<dbReference type="InterPro" id="IPR033651">
    <property type="entry name" value="PaeLigD_Pol-like"/>
</dbReference>
<evidence type="ECO:0000256" key="15">
    <source>
        <dbReference type="ARBA" id="ARBA00023172"/>
    </source>
</evidence>
<evidence type="ECO:0000256" key="1">
    <source>
        <dbReference type="ARBA" id="ARBA00001936"/>
    </source>
</evidence>
<keyword evidence="15" id="KW-0233">DNA recombination</keyword>
<gene>
    <name evidence="23" type="primary">ligD</name>
    <name evidence="23" type="ORF">ACFFJC_01270</name>
</gene>
<dbReference type="InterPro" id="IPR014144">
    <property type="entry name" value="LigD_PE_domain"/>
</dbReference>
<keyword evidence="14" id="KW-0238">DNA-binding</keyword>
<feature type="region of interest" description="Disordered" evidence="21">
    <location>
        <begin position="219"/>
        <end position="245"/>
    </location>
</feature>
<protein>
    <recommendedName>
        <fullName evidence="2">DNA ligase (ATP)</fullName>
        <ecNumber evidence="2">6.5.1.1</ecNumber>
    </recommendedName>
    <alternativeName>
        <fullName evidence="19">NHEJ DNA polymerase</fullName>
    </alternativeName>
</protein>
<dbReference type="Proteomes" id="UP001589798">
    <property type="component" value="Unassembled WGS sequence"/>
</dbReference>
<dbReference type="NCBIfam" id="TIGR02778">
    <property type="entry name" value="ligD_pol"/>
    <property type="match status" value="1"/>
</dbReference>
<dbReference type="NCBIfam" id="TIGR02779">
    <property type="entry name" value="NHEJ_ligase_lig"/>
    <property type="match status" value="1"/>
</dbReference>
<evidence type="ECO:0000256" key="2">
    <source>
        <dbReference type="ARBA" id="ARBA00012727"/>
    </source>
</evidence>
<dbReference type="Pfam" id="PF21686">
    <property type="entry name" value="LigD_Prim-Pol"/>
    <property type="match status" value="1"/>
</dbReference>
<keyword evidence="12" id="KW-0067">ATP-binding</keyword>
<evidence type="ECO:0000256" key="13">
    <source>
        <dbReference type="ARBA" id="ARBA00022932"/>
    </source>
</evidence>
<keyword evidence="7" id="KW-0479">Metal-binding</keyword>
<dbReference type="InterPro" id="IPR014145">
    <property type="entry name" value="LigD_pol_dom"/>
</dbReference>
<dbReference type="EMBL" id="JBHLWK010000002">
    <property type="protein sequence ID" value="MFC0202898.1"/>
    <property type="molecule type" value="Genomic_DNA"/>
</dbReference>
<comment type="cofactor">
    <cofactor evidence="1">
        <name>Mn(2+)</name>
        <dbReference type="ChEBI" id="CHEBI:29035"/>
    </cofactor>
</comment>
<keyword evidence="24" id="KW-1185">Reference proteome</keyword>
<dbReference type="InterPro" id="IPR012340">
    <property type="entry name" value="NA-bd_OB-fold"/>
</dbReference>
<dbReference type="NCBIfam" id="NF004628">
    <property type="entry name" value="PRK05972.1"/>
    <property type="match status" value="1"/>
</dbReference>
<dbReference type="Pfam" id="PF13298">
    <property type="entry name" value="LigD_N"/>
    <property type="match status" value="1"/>
</dbReference>
<evidence type="ECO:0000256" key="12">
    <source>
        <dbReference type="ARBA" id="ARBA00022840"/>
    </source>
</evidence>
<keyword evidence="6" id="KW-0540">Nuclease</keyword>
<dbReference type="SUPFAM" id="SSF50249">
    <property type="entry name" value="Nucleic acid-binding proteins"/>
    <property type="match status" value="1"/>
</dbReference>
<dbReference type="Gene3D" id="2.40.50.140">
    <property type="entry name" value="Nucleic acid-binding proteins"/>
    <property type="match status" value="1"/>
</dbReference>
<dbReference type="PANTHER" id="PTHR42705">
    <property type="entry name" value="BIFUNCTIONAL NON-HOMOLOGOUS END JOINING PROTEIN LIGD"/>
    <property type="match status" value="1"/>
</dbReference>
<evidence type="ECO:0000313" key="24">
    <source>
        <dbReference type="Proteomes" id="UP001589798"/>
    </source>
</evidence>
<keyword evidence="9" id="KW-0227">DNA damage</keyword>
<evidence type="ECO:0000256" key="9">
    <source>
        <dbReference type="ARBA" id="ARBA00022763"/>
    </source>
</evidence>
<dbReference type="InterPro" id="IPR012310">
    <property type="entry name" value="DNA_ligase_ATP-dep_cent"/>
</dbReference>
<keyword evidence="3 23" id="KW-0436">Ligase</keyword>
<comment type="catalytic activity">
    <reaction evidence="20">
        <text>ATP + (deoxyribonucleotide)n-3'-hydroxyl + 5'-phospho-(deoxyribonucleotide)m = (deoxyribonucleotide)n+m + AMP + diphosphate.</text>
        <dbReference type="EC" id="6.5.1.1"/>
    </reaction>
</comment>
<dbReference type="Pfam" id="PF01068">
    <property type="entry name" value="DNA_ligase_A_M"/>
    <property type="match status" value="1"/>
</dbReference>
<keyword evidence="16" id="KW-0234">DNA repair</keyword>
<keyword evidence="11" id="KW-0269">Exonuclease</keyword>
<feature type="domain" description="ATP-dependent DNA ligase family profile" evidence="22">
    <location>
        <begin position="352"/>
        <end position="476"/>
    </location>
</feature>
<evidence type="ECO:0000256" key="20">
    <source>
        <dbReference type="ARBA" id="ARBA00034003"/>
    </source>
</evidence>
<keyword evidence="10" id="KW-0378">Hydrolase</keyword>
<evidence type="ECO:0000256" key="6">
    <source>
        <dbReference type="ARBA" id="ARBA00022722"/>
    </source>
</evidence>
<evidence type="ECO:0000259" key="22">
    <source>
        <dbReference type="PROSITE" id="PS50160"/>
    </source>
</evidence>
<dbReference type="InterPro" id="IPR012309">
    <property type="entry name" value="DNA_ligase_ATP-dep_C"/>
</dbReference>
<dbReference type="RefSeq" id="WP_379485767.1">
    <property type="nucleotide sequence ID" value="NZ_JBHLWK010000002.1"/>
</dbReference>
<dbReference type="NCBIfam" id="TIGR02777">
    <property type="entry name" value="LigD_PE_dom"/>
    <property type="match status" value="1"/>
</dbReference>
<dbReference type="SUPFAM" id="SSF56091">
    <property type="entry name" value="DNA ligase/mRNA capping enzyme, catalytic domain"/>
    <property type="match status" value="1"/>
</dbReference>
<dbReference type="InterPro" id="IPR014146">
    <property type="entry name" value="LigD_ligase_dom"/>
</dbReference>
<dbReference type="InterPro" id="IPR052171">
    <property type="entry name" value="NHEJ_LigD"/>
</dbReference>
<keyword evidence="17" id="KW-0464">Manganese</keyword>
<evidence type="ECO:0000256" key="14">
    <source>
        <dbReference type="ARBA" id="ARBA00023125"/>
    </source>
</evidence>
<evidence type="ECO:0000313" key="23">
    <source>
        <dbReference type="EMBL" id="MFC0202898.1"/>
    </source>
</evidence>
<reference evidence="23 24" key="1">
    <citation type="submission" date="2024-09" db="EMBL/GenBank/DDBJ databases">
        <authorList>
            <person name="Sun Q."/>
            <person name="Mori K."/>
        </authorList>
    </citation>
    <scope>NUCLEOTIDE SEQUENCE [LARGE SCALE GENOMIC DNA]</scope>
    <source>
        <strain evidence="23 24">CCM 7706</strain>
    </source>
</reference>
<dbReference type="GO" id="GO:0003910">
    <property type="term" value="F:DNA ligase (ATP) activity"/>
    <property type="evidence" value="ECO:0007669"/>
    <property type="project" value="UniProtKB-EC"/>
</dbReference>
<dbReference type="Gene3D" id="3.30.470.30">
    <property type="entry name" value="DNA ligase/mRNA capping enzyme"/>
    <property type="match status" value="1"/>
</dbReference>
<evidence type="ECO:0000256" key="11">
    <source>
        <dbReference type="ARBA" id="ARBA00022839"/>
    </source>
</evidence>
<evidence type="ECO:0000256" key="21">
    <source>
        <dbReference type="SAM" id="MobiDB-lite"/>
    </source>
</evidence>
<keyword evidence="4" id="KW-0808">Transferase</keyword>
<dbReference type="Gene3D" id="3.30.1490.70">
    <property type="match status" value="1"/>
</dbReference>
<dbReference type="CDD" id="cd07971">
    <property type="entry name" value="OBF_DNA_ligase_LigD"/>
    <property type="match status" value="1"/>
</dbReference>
<dbReference type="NCBIfam" id="TIGR02776">
    <property type="entry name" value="NHEJ_ligase_prk"/>
    <property type="match status" value="1"/>
</dbReference>
<evidence type="ECO:0000256" key="16">
    <source>
        <dbReference type="ARBA" id="ARBA00023204"/>
    </source>
</evidence>
<dbReference type="Gene3D" id="3.90.920.10">
    <property type="entry name" value="DNA primase, PRIM domain"/>
    <property type="match status" value="1"/>
</dbReference>
<evidence type="ECO:0000256" key="17">
    <source>
        <dbReference type="ARBA" id="ARBA00023211"/>
    </source>
</evidence>